<evidence type="ECO:0000313" key="1">
    <source>
        <dbReference type="EMBL" id="KAK2942272.1"/>
    </source>
</evidence>
<dbReference type="Proteomes" id="UP001281761">
    <property type="component" value="Unassembled WGS sequence"/>
</dbReference>
<proteinExistence type="predicted"/>
<reference evidence="1 2" key="1">
    <citation type="journal article" date="2022" name="bioRxiv">
        <title>Genomics of Preaxostyla Flagellates Illuminates Evolutionary Transitions and the Path Towards Mitochondrial Loss.</title>
        <authorList>
            <person name="Novak L.V.F."/>
            <person name="Treitli S.C."/>
            <person name="Pyrih J."/>
            <person name="Halakuc P."/>
            <person name="Pipaliya S.V."/>
            <person name="Vacek V."/>
            <person name="Brzon O."/>
            <person name="Soukal P."/>
            <person name="Eme L."/>
            <person name="Dacks J.B."/>
            <person name="Karnkowska A."/>
            <person name="Elias M."/>
            <person name="Hampl V."/>
        </authorList>
    </citation>
    <scope>NUCLEOTIDE SEQUENCE [LARGE SCALE GENOMIC DNA]</scope>
    <source>
        <strain evidence="1">NAU3</strain>
        <tissue evidence="1">Gut</tissue>
    </source>
</reference>
<gene>
    <name evidence="1" type="ORF">BLNAU_22799</name>
</gene>
<sequence>MNESDAMMTIDTAGTDRSDNTNMVSLTSQVCANCGVLEYVSNLFAQIVCWECRAREMLGKWGVRSLIGECLSFFHKELQIDSPPNELNPTVKCSWMDTEKSTKDVSARLVQNCLFCVAKKLEVDIDRNVRVLWFLFPQEANPGETLFSMLTLLTARVPNLVPRHEFSIYGTVQNVWVLRFLSDMLLKIHPK</sequence>
<evidence type="ECO:0000313" key="2">
    <source>
        <dbReference type="Proteomes" id="UP001281761"/>
    </source>
</evidence>
<organism evidence="1 2">
    <name type="scientific">Blattamonas nauphoetae</name>
    <dbReference type="NCBI Taxonomy" id="2049346"/>
    <lineage>
        <taxon>Eukaryota</taxon>
        <taxon>Metamonada</taxon>
        <taxon>Preaxostyla</taxon>
        <taxon>Oxymonadida</taxon>
        <taxon>Blattamonas</taxon>
    </lineage>
</organism>
<name>A0ABQ9WS09_9EUKA</name>
<accession>A0ABQ9WS09</accession>
<comment type="caution">
    <text evidence="1">The sequence shown here is derived from an EMBL/GenBank/DDBJ whole genome shotgun (WGS) entry which is preliminary data.</text>
</comment>
<protein>
    <submittedName>
        <fullName evidence="1">Uncharacterized protein</fullName>
    </submittedName>
</protein>
<dbReference type="EMBL" id="JARBJD010000420">
    <property type="protein sequence ID" value="KAK2942272.1"/>
    <property type="molecule type" value="Genomic_DNA"/>
</dbReference>
<keyword evidence="2" id="KW-1185">Reference proteome</keyword>